<sequence length="265" mass="28283">MNSAPATTRLDGKVALITGSSRGMGRQNALELASRGADIIINYSSNATAAEAVVDSIKEMGRQAISIRADMSKPTEIANLFATAFDHFKHIDIVVSNSGVESFGHISEITPEEIDRVLSINTKGQLLVAQQAYRYLTLGGSLVMLSSISAQAKSIKNHSLYSGSKAAIESFVRCLALDMGDKKIRVNCLAPGGVKTDMYIEAARKYIPGSEDWSDQKLEEVLSAWSPLGRVAVPQDISRVLAFLVSEDGSWMNGQTLSVSGGAAA</sequence>
<reference evidence="4 5" key="1">
    <citation type="submission" date="2020-03" db="EMBL/GenBank/DDBJ databases">
        <title>Draft Genome Sequence of Cudoniella acicularis.</title>
        <authorList>
            <person name="Buettner E."/>
            <person name="Kellner H."/>
        </authorList>
    </citation>
    <scope>NUCLEOTIDE SEQUENCE [LARGE SCALE GENOMIC DNA]</scope>
    <source>
        <strain evidence="4 5">DSM 108380</strain>
    </source>
</reference>
<dbReference type="InterPro" id="IPR036291">
    <property type="entry name" value="NAD(P)-bd_dom_sf"/>
</dbReference>
<keyword evidence="2" id="KW-0521">NADP</keyword>
<dbReference type="Gene3D" id="3.40.50.720">
    <property type="entry name" value="NAD(P)-binding Rossmann-like Domain"/>
    <property type="match status" value="1"/>
</dbReference>
<dbReference type="InterPro" id="IPR020904">
    <property type="entry name" value="Sc_DH/Rdtase_CS"/>
</dbReference>
<protein>
    <recommendedName>
        <fullName evidence="6">Tetrahydroxynaphthalene reductase</fullName>
    </recommendedName>
</protein>
<dbReference type="InterPro" id="IPR002347">
    <property type="entry name" value="SDR_fam"/>
</dbReference>
<evidence type="ECO:0000313" key="5">
    <source>
        <dbReference type="Proteomes" id="UP000566819"/>
    </source>
</evidence>
<dbReference type="PANTHER" id="PTHR48107:SF7">
    <property type="entry name" value="RE15974P"/>
    <property type="match status" value="1"/>
</dbReference>
<evidence type="ECO:0000256" key="3">
    <source>
        <dbReference type="ARBA" id="ARBA00023002"/>
    </source>
</evidence>
<evidence type="ECO:0000313" key="4">
    <source>
        <dbReference type="EMBL" id="KAF4627549.1"/>
    </source>
</evidence>
<dbReference type="OrthoDB" id="47007at2759"/>
<dbReference type="GO" id="GO:0009688">
    <property type="term" value="P:abscisic acid biosynthetic process"/>
    <property type="evidence" value="ECO:0007669"/>
    <property type="project" value="UniProtKB-ARBA"/>
</dbReference>
<dbReference type="EMBL" id="JAAMPI010000950">
    <property type="protein sequence ID" value="KAF4627549.1"/>
    <property type="molecule type" value="Genomic_DNA"/>
</dbReference>
<organism evidence="4 5">
    <name type="scientific">Cudoniella acicularis</name>
    <dbReference type="NCBI Taxonomy" id="354080"/>
    <lineage>
        <taxon>Eukaryota</taxon>
        <taxon>Fungi</taxon>
        <taxon>Dikarya</taxon>
        <taxon>Ascomycota</taxon>
        <taxon>Pezizomycotina</taxon>
        <taxon>Leotiomycetes</taxon>
        <taxon>Helotiales</taxon>
        <taxon>Tricladiaceae</taxon>
        <taxon>Cudoniella</taxon>
    </lineage>
</organism>
<name>A0A8H4RF59_9HELO</name>
<evidence type="ECO:0000256" key="1">
    <source>
        <dbReference type="ARBA" id="ARBA00006484"/>
    </source>
</evidence>
<dbReference type="AlphaFoldDB" id="A0A8H4RF59"/>
<dbReference type="Proteomes" id="UP000566819">
    <property type="component" value="Unassembled WGS sequence"/>
</dbReference>
<keyword evidence="3" id="KW-0560">Oxidoreductase</keyword>
<dbReference type="PROSITE" id="PS00061">
    <property type="entry name" value="ADH_SHORT"/>
    <property type="match status" value="1"/>
</dbReference>
<evidence type="ECO:0008006" key="6">
    <source>
        <dbReference type="Google" id="ProtNLM"/>
    </source>
</evidence>
<accession>A0A8H4RF59</accession>
<dbReference type="PRINTS" id="PR00080">
    <property type="entry name" value="SDRFAMILY"/>
</dbReference>
<dbReference type="SUPFAM" id="SSF51735">
    <property type="entry name" value="NAD(P)-binding Rossmann-fold domains"/>
    <property type="match status" value="1"/>
</dbReference>
<dbReference type="PANTHER" id="PTHR48107">
    <property type="entry name" value="NADPH-DEPENDENT ALDEHYDE REDUCTASE-LIKE PROTEIN, CHLOROPLASTIC-RELATED"/>
    <property type="match status" value="1"/>
</dbReference>
<dbReference type="GO" id="GO:0016614">
    <property type="term" value="F:oxidoreductase activity, acting on CH-OH group of donors"/>
    <property type="evidence" value="ECO:0007669"/>
    <property type="project" value="UniProtKB-ARBA"/>
</dbReference>
<gene>
    <name evidence="4" type="ORF">G7Y89_g10608</name>
</gene>
<comment type="caution">
    <text evidence="4">The sequence shown here is derived from an EMBL/GenBank/DDBJ whole genome shotgun (WGS) entry which is preliminary data.</text>
</comment>
<keyword evidence="5" id="KW-1185">Reference proteome</keyword>
<proteinExistence type="inferred from homology"/>
<evidence type="ECO:0000256" key="2">
    <source>
        <dbReference type="ARBA" id="ARBA00022857"/>
    </source>
</evidence>
<dbReference type="FunFam" id="3.40.50.720:FF:000084">
    <property type="entry name" value="Short-chain dehydrogenase reductase"/>
    <property type="match status" value="1"/>
</dbReference>
<dbReference type="PRINTS" id="PR00081">
    <property type="entry name" value="GDHRDH"/>
</dbReference>
<dbReference type="Pfam" id="PF13561">
    <property type="entry name" value="adh_short_C2"/>
    <property type="match status" value="1"/>
</dbReference>
<comment type="similarity">
    <text evidence="1">Belongs to the short-chain dehydrogenases/reductases (SDR) family.</text>
</comment>